<dbReference type="Pfam" id="PF13205">
    <property type="entry name" value="Big_5"/>
    <property type="match status" value="1"/>
</dbReference>
<dbReference type="EMBL" id="BMMS01000010">
    <property type="protein sequence ID" value="GGO87499.1"/>
    <property type="molecule type" value="Genomic_DNA"/>
</dbReference>
<evidence type="ECO:0000313" key="4">
    <source>
        <dbReference type="Proteomes" id="UP000641932"/>
    </source>
</evidence>
<keyword evidence="1" id="KW-0732">Signal</keyword>
<evidence type="ECO:0000313" key="3">
    <source>
        <dbReference type="EMBL" id="GGO87499.1"/>
    </source>
</evidence>
<dbReference type="Proteomes" id="UP000641932">
    <property type="component" value="Unassembled WGS sequence"/>
</dbReference>
<gene>
    <name evidence="3" type="ORF">GCM10012280_26090</name>
</gene>
<keyword evidence="4" id="KW-1185">Reference proteome</keyword>
<evidence type="ECO:0000256" key="1">
    <source>
        <dbReference type="ARBA" id="ARBA00022729"/>
    </source>
</evidence>
<organism evidence="3 4">
    <name type="scientific">Wenjunlia tyrosinilytica</name>
    <dbReference type="NCBI Taxonomy" id="1544741"/>
    <lineage>
        <taxon>Bacteria</taxon>
        <taxon>Bacillati</taxon>
        <taxon>Actinomycetota</taxon>
        <taxon>Actinomycetes</taxon>
        <taxon>Kitasatosporales</taxon>
        <taxon>Streptomycetaceae</taxon>
        <taxon>Wenjunlia</taxon>
    </lineage>
</organism>
<dbReference type="Gene3D" id="2.60.40.1220">
    <property type="match status" value="1"/>
</dbReference>
<accession>A0A917ZPB3</accession>
<dbReference type="InterPro" id="IPR014755">
    <property type="entry name" value="Cu-Rt/internalin_Ig-like"/>
</dbReference>
<evidence type="ECO:0000259" key="2">
    <source>
        <dbReference type="Pfam" id="PF13205"/>
    </source>
</evidence>
<feature type="domain" description="SbsA Ig-like" evidence="2">
    <location>
        <begin position="776"/>
        <end position="880"/>
    </location>
</feature>
<proteinExistence type="predicted"/>
<sequence length="1039" mass="108791">MGGKGAGRKSTLAGLMVAALMLTLSGLGGVSRADSATLGSTQIGDHSDFGDSGYMNSVRVTTGAMGGTVTSVSVYVGSVGPAPGNKFEVAVYSDSDGSPDELLGKSGTGTLTANSWNTIAVSAALTPDTAYWLAYNTNGADVESNNLRYTSGGRSAYSTSGTPFGTWPQVFGPATFQTLDFSMYATYTPETPVPPAPDNGPGGPILLITDPADPFTRYYAEILKAEGLNEYRVSDLSDVTASALGDYDIAVLGRMPLTDAQASMLGGWVGGGGKLVAMRPDKKLAPLLGLNDTGSTLAEGYLKVNTSAAPGAGITGDTMQYHGTADRYSLGSATAVATLYSSATTATTSPAVTVRSVGSNGGRAAAFTYDLARSVVLTRQGNAAWAGQQRDSTDGYEASEMFYGTGGQPDWNNLDKALIPIADEQQRLLVNTITHLTAPVKPLPRLWYFPRDLKAVVIMSGDDHANGGTAGRWDHYIAQSPAGCSVADWECVRASSYVYNGSPLTSAQAKGYTDQGFEVGLHVTTLCRPWGATPLDTYYGDQLSVWKSKYSTIPKPSSSRTHCVEWDDWSTQARMKKKYGMRLDQDYYYYPASFTKNRPGYFNGTGEIMRFAEQDGQVIDTYQATTQLTDESGQSYPYTIDTLLDAAYGAQGYYAALGANMHTDSVASSGSDAIVASAQARGVPIVSGRQMLTWLDDRNSSAFADLQWSGDVLSFKVTGGARGLRAMVPLNSSGGVLSGVTFNGSAVPVRTDTVKGVPYAFFDAGPGSFRATYAPDTTAPTVTSTSPADNATDVKVTDPVKVTFSEPMDSSTITSANLVLRDSAGHSVQTTVTYDPATKAATLAPTLPLATSNRHTVTVDHVGDAAGNELAAPYSFSFTTSASATSSLGNTQVGNHLDDGDSNHMNGSRVTTGSAQAVLKTASVHVGSVSASPNNKFQLAVYTDSNGKPGTLVAATASGTLTANAWNSLPITATLNPNTSYWLMYNTNGTTIAANNMHYSDGGSGQGAYSTGATTFGTWPANFGNATQSTALYSIYVTY</sequence>
<dbReference type="InterPro" id="IPR032812">
    <property type="entry name" value="SbsA_Ig"/>
</dbReference>
<protein>
    <recommendedName>
        <fullName evidence="2">SbsA Ig-like domain-containing protein</fullName>
    </recommendedName>
</protein>
<reference evidence="3" key="2">
    <citation type="submission" date="2020-09" db="EMBL/GenBank/DDBJ databases">
        <authorList>
            <person name="Sun Q."/>
            <person name="Zhou Y."/>
        </authorList>
    </citation>
    <scope>NUCLEOTIDE SEQUENCE</scope>
    <source>
        <strain evidence="3">CGMCC 4.7201</strain>
    </source>
</reference>
<reference evidence="3" key="1">
    <citation type="journal article" date="2014" name="Int. J. Syst. Evol. Microbiol.">
        <title>Complete genome sequence of Corynebacterium casei LMG S-19264T (=DSM 44701T), isolated from a smear-ripened cheese.</title>
        <authorList>
            <consortium name="US DOE Joint Genome Institute (JGI-PGF)"/>
            <person name="Walter F."/>
            <person name="Albersmeier A."/>
            <person name="Kalinowski J."/>
            <person name="Ruckert C."/>
        </authorList>
    </citation>
    <scope>NUCLEOTIDE SEQUENCE</scope>
    <source>
        <strain evidence="3">CGMCC 4.7201</strain>
    </source>
</reference>
<comment type="caution">
    <text evidence="3">The sequence shown here is derived from an EMBL/GenBank/DDBJ whole genome shotgun (WGS) entry which is preliminary data.</text>
</comment>
<dbReference type="AlphaFoldDB" id="A0A917ZPB3"/>
<name>A0A917ZPB3_9ACTN</name>